<dbReference type="AlphaFoldDB" id="A0A9W6F8I3"/>
<keyword evidence="3" id="KW-1185">Reference proteome</keyword>
<comment type="caution">
    <text evidence="2">The sequence shown here is derived from an EMBL/GenBank/DDBJ whole genome shotgun (WGS) entry which is preliminary data.</text>
</comment>
<feature type="region of interest" description="Disordered" evidence="1">
    <location>
        <begin position="75"/>
        <end position="141"/>
    </location>
</feature>
<feature type="compositionally biased region" description="Basic residues" evidence="1">
    <location>
        <begin position="118"/>
        <end position="133"/>
    </location>
</feature>
<dbReference type="EMBL" id="BRXU01000033">
    <property type="protein sequence ID" value="GLC60299.1"/>
    <property type="molecule type" value="Genomic_DNA"/>
</dbReference>
<evidence type="ECO:0000313" key="3">
    <source>
        <dbReference type="Proteomes" id="UP001165080"/>
    </source>
</evidence>
<feature type="compositionally biased region" description="Low complexity" evidence="1">
    <location>
        <begin position="75"/>
        <end position="89"/>
    </location>
</feature>
<proteinExistence type="predicted"/>
<evidence type="ECO:0000313" key="2">
    <source>
        <dbReference type="EMBL" id="GLC60299.1"/>
    </source>
</evidence>
<evidence type="ECO:0000256" key="1">
    <source>
        <dbReference type="SAM" id="MobiDB-lite"/>
    </source>
</evidence>
<reference evidence="2 3" key="1">
    <citation type="journal article" date="2023" name="Commun. Biol.">
        <title>Reorganization of the ancestral sex-determining regions during the evolution of trioecy in Pleodorina starrii.</title>
        <authorList>
            <person name="Takahashi K."/>
            <person name="Suzuki S."/>
            <person name="Kawai-Toyooka H."/>
            <person name="Yamamoto K."/>
            <person name="Hamaji T."/>
            <person name="Ootsuki R."/>
            <person name="Yamaguchi H."/>
            <person name="Kawachi M."/>
            <person name="Higashiyama T."/>
            <person name="Nozaki H."/>
        </authorList>
    </citation>
    <scope>NUCLEOTIDE SEQUENCE [LARGE SCALE GENOMIC DNA]</scope>
    <source>
        <strain evidence="2 3">NIES-4479</strain>
    </source>
</reference>
<dbReference type="Proteomes" id="UP001165080">
    <property type="component" value="Unassembled WGS sequence"/>
</dbReference>
<name>A0A9W6F8I3_9CHLO</name>
<feature type="compositionally biased region" description="Low complexity" evidence="1">
    <location>
        <begin position="107"/>
        <end position="117"/>
    </location>
</feature>
<organism evidence="2 3">
    <name type="scientific">Pleodorina starrii</name>
    <dbReference type="NCBI Taxonomy" id="330485"/>
    <lineage>
        <taxon>Eukaryota</taxon>
        <taxon>Viridiplantae</taxon>
        <taxon>Chlorophyta</taxon>
        <taxon>core chlorophytes</taxon>
        <taxon>Chlorophyceae</taxon>
        <taxon>CS clade</taxon>
        <taxon>Chlamydomonadales</taxon>
        <taxon>Volvocaceae</taxon>
        <taxon>Pleodorina</taxon>
    </lineage>
</organism>
<gene>
    <name evidence="2" type="primary">PLESTMB000401</name>
    <name evidence="2" type="ORF">PLESTB_001595800</name>
</gene>
<feature type="region of interest" description="Disordered" evidence="1">
    <location>
        <begin position="147"/>
        <end position="166"/>
    </location>
</feature>
<sequence length="166" mass="17972">MVVSLGGKAVKMRVKPGPEGMAQFRQQVRELFNIPADVEFECSFKCKAPSGDTIQLDGLASYEAATHCASLMAAQRAAAASRRAASAPPHAHRSVAQPEGITAAPDHPQQQQPQGPHSGHHHHHHLHHHHHHSPSAPHALSAAVPHQLQLQGQHQPQPQHQQQITV</sequence>
<accession>A0A9W6F8I3</accession>
<protein>
    <submittedName>
        <fullName evidence="2">Uncharacterized protein</fullName>
    </submittedName>
</protein>